<reference evidence="3 4" key="1">
    <citation type="journal article" date="2019" name="Int. J. Syst. Evol. Microbiol.">
        <title>The Global Catalogue of Microorganisms (GCM) 10K type strain sequencing project: providing services to taxonomists for standard genome sequencing and annotation.</title>
        <authorList>
            <consortium name="The Broad Institute Genomics Platform"/>
            <consortium name="The Broad Institute Genome Sequencing Center for Infectious Disease"/>
            <person name="Wu L."/>
            <person name="Ma J."/>
        </authorList>
    </citation>
    <scope>NUCLEOTIDE SEQUENCE [LARGE SCALE GENOMIC DNA]</scope>
    <source>
        <strain evidence="3 4">CGMCC 1.12121</strain>
    </source>
</reference>
<feature type="transmembrane region" description="Helical" evidence="1">
    <location>
        <begin position="137"/>
        <end position="158"/>
    </location>
</feature>
<keyword evidence="1" id="KW-0812">Transmembrane</keyword>
<feature type="domain" description="Cytochrome b/b6 N-terminal region profile" evidence="2">
    <location>
        <begin position="1"/>
        <end position="166"/>
    </location>
</feature>
<evidence type="ECO:0000256" key="1">
    <source>
        <dbReference type="SAM" id="Phobius"/>
    </source>
</evidence>
<dbReference type="RefSeq" id="WP_256419853.1">
    <property type="nucleotide sequence ID" value="NZ_JANHDI010000001.1"/>
</dbReference>
<feature type="transmembrane region" description="Helical" evidence="1">
    <location>
        <begin position="101"/>
        <end position="125"/>
    </location>
</feature>
<dbReference type="Pfam" id="PF00033">
    <property type="entry name" value="Cytochrome_B"/>
    <property type="match status" value="1"/>
</dbReference>
<dbReference type="Proteomes" id="UP001597085">
    <property type="component" value="Unassembled WGS sequence"/>
</dbReference>
<keyword evidence="1" id="KW-1133">Transmembrane helix</keyword>
<dbReference type="PANTHER" id="PTHR19271">
    <property type="entry name" value="CYTOCHROME B"/>
    <property type="match status" value="1"/>
</dbReference>
<comment type="caution">
    <text evidence="3">The sequence shown here is derived from an EMBL/GenBank/DDBJ whole genome shotgun (WGS) entry which is preliminary data.</text>
</comment>
<feature type="transmembrane region" description="Helical" evidence="1">
    <location>
        <begin position="44"/>
        <end position="63"/>
    </location>
</feature>
<dbReference type="PANTHER" id="PTHR19271:SF16">
    <property type="entry name" value="CYTOCHROME B"/>
    <property type="match status" value="1"/>
</dbReference>
<name>A0ABD6CLA0_9EURY</name>
<dbReference type="AlphaFoldDB" id="A0ABD6CLA0"/>
<keyword evidence="1" id="KW-0472">Membrane</keyword>
<dbReference type="PROSITE" id="PS51002">
    <property type="entry name" value="CYTB_NTER"/>
    <property type="match status" value="1"/>
</dbReference>
<dbReference type="SUPFAM" id="SSF81342">
    <property type="entry name" value="Transmembrane di-heme cytochromes"/>
    <property type="match status" value="1"/>
</dbReference>
<dbReference type="InterPro" id="IPR027387">
    <property type="entry name" value="Cytb/b6-like_sf"/>
</dbReference>
<dbReference type="InterPro" id="IPR016174">
    <property type="entry name" value="Di-haem_cyt_TM"/>
</dbReference>
<gene>
    <name evidence="3" type="ORF">ACFSBX_06620</name>
</gene>
<accession>A0ABD6CLA0</accession>
<keyword evidence="4" id="KW-1185">Reference proteome</keyword>
<organism evidence="3 4">
    <name type="scientific">Halobellus rarus</name>
    <dbReference type="NCBI Taxonomy" id="1126237"/>
    <lineage>
        <taxon>Archaea</taxon>
        <taxon>Methanobacteriati</taxon>
        <taxon>Methanobacteriota</taxon>
        <taxon>Stenosarchaea group</taxon>
        <taxon>Halobacteria</taxon>
        <taxon>Halobacteriales</taxon>
        <taxon>Haloferacaceae</taxon>
        <taxon>Halobellus</taxon>
    </lineage>
</organism>
<proteinExistence type="predicted"/>
<dbReference type="EMBL" id="JBHUDK010000005">
    <property type="protein sequence ID" value="MFD1598629.1"/>
    <property type="molecule type" value="Genomic_DNA"/>
</dbReference>
<evidence type="ECO:0000259" key="2">
    <source>
        <dbReference type="PROSITE" id="PS51002"/>
    </source>
</evidence>
<feature type="transmembrane region" description="Helical" evidence="1">
    <location>
        <begin position="12"/>
        <end position="32"/>
    </location>
</feature>
<dbReference type="InterPro" id="IPR005797">
    <property type="entry name" value="Cyt_b/b6_N"/>
</dbReference>
<protein>
    <submittedName>
        <fullName evidence="3">Cytochrome b N-terminal domain-containing protein</fullName>
    </submittedName>
</protein>
<feature type="transmembrane region" description="Helical" evidence="1">
    <location>
        <begin position="69"/>
        <end position="89"/>
    </location>
</feature>
<evidence type="ECO:0000313" key="4">
    <source>
        <dbReference type="Proteomes" id="UP001597085"/>
    </source>
</evidence>
<evidence type="ECO:0000313" key="3">
    <source>
        <dbReference type="EMBL" id="MFD1598629.1"/>
    </source>
</evidence>
<dbReference type="Gene3D" id="1.20.810.10">
    <property type="entry name" value="Cytochrome Bc1 Complex, Chain C"/>
    <property type="match status" value="1"/>
</dbReference>
<sequence>MSRSNPPHQTLKLALVGLVAALVIVDTGLFFVTPTTSRAELLRLLLAIGAFGVPFLGFVLGLARRPVYAVGAVLSVPLAALYAYTGLLLPWTQLSFSIGQFGLELLLAVPVLGEPLATALFGGFTLGQATLQASFRYHYAVVALATAGVVVAIARIGWRRSDFDPSRDGSSG</sequence>